<keyword evidence="8" id="KW-0124">Carnitine biosynthesis</keyword>
<dbReference type="PANTHER" id="PTHR10696">
    <property type="entry name" value="GAMMA-BUTYROBETAINE HYDROXYLASE-RELATED"/>
    <property type="match status" value="1"/>
</dbReference>
<keyword evidence="7" id="KW-0479">Metal-binding</keyword>
<evidence type="ECO:0000259" key="18">
    <source>
        <dbReference type="Pfam" id="PF06155"/>
    </source>
</evidence>
<dbReference type="InterPro" id="IPR050411">
    <property type="entry name" value="AlphaKG_dependent_hydroxylases"/>
</dbReference>
<reference evidence="19" key="1">
    <citation type="submission" date="2024-06" db="UniProtKB">
        <authorList>
            <consortium name="RefSeq"/>
        </authorList>
    </citation>
    <scope>NUCLEOTIDE SEQUENCE [LARGE SCALE GENOMIC DNA]</scope>
    <source>
        <strain evidence="19">MV2-25</strain>
    </source>
</reference>
<keyword evidence="19" id="KW-1185">Reference proteome</keyword>
<evidence type="ECO:0000256" key="2">
    <source>
        <dbReference type="ARBA" id="ARBA00001961"/>
    </source>
</evidence>
<dbReference type="EC" id="1.14.11.8" evidence="5"/>
<evidence type="ECO:0000256" key="14">
    <source>
        <dbReference type="ARBA" id="ARBA00032283"/>
    </source>
</evidence>
<dbReference type="UniPathway" id="UPA00118"/>
<name>A0A6I8WEF3_DROPS</name>
<dbReference type="GO" id="GO:0050353">
    <property type="term" value="F:trimethyllysine dioxygenase activity"/>
    <property type="evidence" value="ECO:0007669"/>
    <property type="project" value="UniProtKB-EC"/>
</dbReference>
<sequence>MLLLSETVGCCLDVKMLLLNHPKTGESLEINEFWLRDHCRCGECLNLETNQRRYDLLDLPVDVRALESKYILEKFFVQWSDGHQSNYDLDFIFDSQLERVIRRRSKSTSLTPWNRSIVLQNERHLRFSLPQLVATDEVVKSLVASLVRYGIVFIDDVAPTPTMTELALRCVFPLMKTFFGEMWTFSDKQDHADTAYTKLYLGSHTDNTYFCDAAGLQALHCIEHSGGTGGENFFVDGLHVVHELRRRFPTAYEVLCRVQVPGEYIEEGEHHCFTAPIIRVDPLNGDFVQLRLNVYDRGVFDTVPQSEMADFYDSLRQLLQIVREEQQQWSLKMLPGSIVLFDNWRVLHGRQAYTGRRTMSGAYVQRTDFLSKARVLGIIE</sequence>
<dbReference type="InterPro" id="IPR003819">
    <property type="entry name" value="TauD/TfdA-like"/>
</dbReference>
<proteinExistence type="inferred from homology"/>
<evidence type="ECO:0000256" key="3">
    <source>
        <dbReference type="ARBA" id="ARBA00005022"/>
    </source>
</evidence>
<evidence type="ECO:0000313" key="19">
    <source>
        <dbReference type="Proteomes" id="UP000001819"/>
    </source>
</evidence>
<evidence type="ECO:0000256" key="8">
    <source>
        <dbReference type="ARBA" id="ARBA00022873"/>
    </source>
</evidence>
<keyword evidence="11" id="KW-0408">Iron</keyword>
<gene>
    <name evidence="20" type="primary">Tmlh</name>
</gene>
<dbReference type="AlphaFoldDB" id="A0A6I8WEF3"/>
<comment type="function">
    <text evidence="15">Converts trimethyllysine (TML) into hydroxytrimethyllysine (HTML).</text>
</comment>
<evidence type="ECO:0000256" key="4">
    <source>
        <dbReference type="ARBA" id="ARBA00008654"/>
    </source>
</evidence>
<keyword evidence="10" id="KW-0560">Oxidoreductase</keyword>
<accession>A0A6I8WEF3</accession>
<dbReference type="RefSeq" id="XP_033241811.1">
    <property type="nucleotide sequence ID" value="XM_033385920.1"/>
</dbReference>
<comment type="pathway">
    <text evidence="3">Amine and polyamine biosynthesis; carnitine biosynthesis.</text>
</comment>
<keyword evidence="9 20" id="KW-0223">Dioxygenase</keyword>
<dbReference type="InterPro" id="IPR010376">
    <property type="entry name" value="GBBH-like_N"/>
</dbReference>
<dbReference type="InParanoid" id="A0A6I8WEF3"/>
<evidence type="ECO:0000256" key="10">
    <source>
        <dbReference type="ARBA" id="ARBA00023002"/>
    </source>
</evidence>
<dbReference type="InterPro" id="IPR038492">
    <property type="entry name" value="GBBH-like_N_sf"/>
</dbReference>
<dbReference type="SUPFAM" id="SSF51197">
    <property type="entry name" value="Clavaminate synthase-like"/>
    <property type="match status" value="1"/>
</dbReference>
<dbReference type="NCBIfam" id="TIGR02410">
    <property type="entry name" value="carnitine_TMLD"/>
    <property type="match status" value="1"/>
</dbReference>
<reference evidence="20" key="2">
    <citation type="submission" date="2025-08" db="UniProtKB">
        <authorList>
            <consortium name="RefSeq"/>
        </authorList>
    </citation>
    <scope>IDENTIFICATION</scope>
    <source>
        <strain evidence="20">MV-25-SWS-2005</strain>
        <tissue evidence="20">Whole body</tissue>
    </source>
</reference>
<dbReference type="InterPro" id="IPR012776">
    <property type="entry name" value="Trimethyllysine_dOase"/>
</dbReference>
<evidence type="ECO:0000256" key="6">
    <source>
        <dbReference type="ARBA" id="ARBA00016835"/>
    </source>
</evidence>
<evidence type="ECO:0000256" key="16">
    <source>
        <dbReference type="ARBA" id="ARBA00049334"/>
    </source>
</evidence>
<evidence type="ECO:0000256" key="9">
    <source>
        <dbReference type="ARBA" id="ARBA00022964"/>
    </source>
</evidence>
<evidence type="ECO:0000259" key="17">
    <source>
        <dbReference type="Pfam" id="PF02668"/>
    </source>
</evidence>
<dbReference type="GO" id="GO:0045329">
    <property type="term" value="P:carnitine biosynthetic process"/>
    <property type="evidence" value="ECO:0007669"/>
    <property type="project" value="UniProtKB-UniPathway"/>
</dbReference>
<dbReference type="Pfam" id="PF06155">
    <property type="entry name" value="GBBH-like_N"/>
    <property type="match status" value="1"/>
</dbReference>
<feature type="domain" description="Gamma-butyrobetaine hydroxylase-like N-terminal" evidence="18">
    <location>
        <begin position="24"/>
        <end position="91"/>
    </location>
</feature>
<dbReference type="PANTHER" id="PTHR10696:SF51">
    <property type="entry name" value="TRIMETHYLLYSINE DIOXYGENASE, MITOCHONDRIAL"/>
    <property type="match status" value="1"/>
</dbReference>
<dbReference type="Gene3D" id="3.60.130.10">
    <property type="entry name" value="Clavaminate synthase-like"/>
    <property type="match status" value="1"/>
</dbReference>
<evidence type="ECO:0000256" key="15">
    <source>
        <dbReference type="ARBA" id="ARBA00046008"/>
    </source>
</evidence>
<evidence type="ECO:0000256" key="1">
    <source>
        <dbReference type="ARBA" id="ARBA00001954"/>
    </source>
</evidence>
<dbReference type="FunCoup" id="A0A6I8WEF3">
    <property type="interactions" value="258"/>
</dbReference>
<comment type="similarity">
    <text evidence="4">Belongs to the gamma-BBH/TMLD family.</text>
</comment>
<dbReference type="GO" id="GO:0005739">
    <property type="term" value="C:mitochondrion"/>
    <property type="evidence" value="ECO:0007669"/>
    <property type="project" value="TreeGrafter"/>
</dbReference>
<dbReference type="Gene3D" id="3.30.2020.30">
    <property type="match status" value="1"/>
</dbReference>
<evidence type="ECO:0000256" key="5">
    <source>
        <dbReference type="ARBA" id="ARBA00012267"/>
    </source>
</evidence>
<dbReference type="GO" id="GO:0005506">
    <property type="term" value="F:iron ion binding"/>
    <property type="evidence" value="ECO:0007669"/>
    <property type="project" value="InterPro"/>
</dbReference>
<organism evidence="19 20">
    <name type="scientific">Drosophila pseudoobscura pseudoobscura</name>
    <name type="common">Fruit fly</name>
    <dbReference type="NCBI Taxonomy" id="46245"/>
    <lineage>
        <taxon>Eukaryota</taxon>
        <taxon>Metazoa</taxon>
        <taxon>Ecdysozoa</taxon>
        <taxon>Arthropoda</taxon>
        <taxon>Hexapoda</taxon>
        <taxon>Insecta</taxon>
        <taxon>Pterygota</taxon>
        <taxon>Neoptera</taxon>
        <taxon>Endopterygota</taxon>
        <taxon>Diptera</taxon>
        <taxon>Brachycera</taxon>
        <taxon>Muscomorpha</taxon>
        <taxon>Ephydroidea</taxon>
        <taxon>Drosophilidae</taxon>
        <taxon>Drosophila</taxon>
        <taxon>Sophophora</taxon>
    </lineage>
</organism>
<dbReference type="InterPro" id="IPR042098">
    <property type="entry name" value="TauD-like_sf"/>
</dbReference>
<dbReference type="Proteomes" id="UP000001819">
    <property type="component" value="Chromosome 2"/>
</dbReference>
<evidence type="ECO:0000256" key="13">
    <source>
        <dbReference type="ARBA" id="ARBA00031778"/>
    </source>
</evidence>
<dbReference type="KEGG" id="dpo:4801861"/>
<evidence type="ECO:0000256" key="7">
    <source>
        <dbReference type="ARBA" id="ARBA00022723"/>
    </source>
</evidence>
<feature type="domain" description="TauD/TfdA-like" evidence="17">
    <location>
        <begin position="121"/>
        <end position="363"/>
    </location>
</feature>
<comment type="cofactor">
    <cofactor evidence="2">
        <name>L-ascorbate</name>
        <dbReference type="ChEBI" id="CHEBI:38290"/>
    </cofactor>
</comment>
<comment type="catalytic activity">
    <reaction evidence="16">
        <text>N(6),N(6),N(6)-trimethyl-L-lysine + 2-oxoglutarate + O2 = (3S)-3-hydroxy-N(6),N(6),N(6)-trimethyl-L-lysine + succinate + CO2</text>
        <dbReference type="Rhea" id="RHEA:14181"/>
        <dbReference type="ChEBI" id="CHEBI:15379"/>
        <dbReference type="ChEBI" id="CHEBI:16526"/>
        <dbReference type="ChEBI" id="CHEBI:16810"/>
        <dbReference type="ChEBI" id="CHEBI:30031"/>
        <dbReference type="ChEBI" id="CHEBI:58100"/>
        <dbReference type="ChEBI" id="CHEBI:141499"/>
        <dbReference type="EC" id="1.14.11.8"/>
    </reaction>
</comment>
<dbReference type="Pfam" id="PF02668">
    <property type="entry name" value="TauD"/>
    <property type="match status" value="1"/>
</dbReference>
<evidence type="ECO:0000256" key="12">
    <source>
        <dbReference type="ARBA" id="ARBA00030363"/>
    </source>
</evidence>
<comment type="cofactor">
    <cofactor evidence="1">
        <name>Fe(2+)</name>
        <dbReference type="ChEBI" id="CHEBI:29033"/>
    </cofactor>
</comment>
<evidence type="ECO:0000313" key="20">
    <source>
        <dbReference type="RefSeq" id="XP_033241811.1"/>
    </source>
</evidence>
<dbReference type="FunFam" id="3.60.130.10:FF:000020">
    <property type="entry name" value="GG15479"/>
    <property type="match status" value="1"/>
</dbReference>
<evidence type="ECO:0000256" key="11">
    <source>
        <dbReference type="ARBA" id="ARBA00023004"/>
    </source>
</evidence>
<protein>
    <recommendedName>
        <fullName evidence="6">Trimethyllysine dioxygenase, mitochondrial</fullName>
        <ecNumber evidence="5">1.14.11.8</ecNumber>
    </recommendedName>
    <alternativeName>
        <fullName evidence="13">Epsilon-trimethyllysine 2-oxoglutarate dioxygenase</fullName>
    </alternativeName>
    <alternativeName>
        <fullName evidence="12">TML hydroxylase</fullName>
    </alternativeName>
    <alternativeName>
        <fullName evidence="14">TML-alpha-ketoglutarate dioxygenase</fullName>
    </alternativeName>
</protein>